<sequence length="183" mass="20237">MRRSQKNWRLFKVFFTAGVFTFSGGMAMLPVIRKELVEDQSLISEFDLLEYSTISQGLPGVIALSTACFVGKKINGWQGVWWAGLAVILPAYSLMTIATIFYQFIPKEGAFLLAFQGIRGTACVFVFDAGWSLVKHNLVSELRRLTALGSLIATGLFGVNPVLIIVGLLVIGWFLKGKEVRLK</sequence>
<keyword evidence="5 7" id="KW-1133">Transmembrane helix</keyword>
<dbReference type="PANTHER" id="PTHR43663:SF2">
    <property type="entry name" value="CHROMATE TRANSPORT PROTEIN-RELATED"/>
    <property type="match status" value="1"/>
</dbReference>
<dbReference type="InterPro" id="IPR003370">
    <property type="entry name" value="Chromate_transpt"/>
</dbReference>
<protein>
    <submittedName>
        <fullName evidence="8">Chromate transporter</fullName>
    </submittedName>
</protein>
<comment type="subcellular location">
    <subcellularLocation>
        <location evidence="1">Cell membrane</location>
        <topology evidence="1">Multi-pass membrane protein</topology>
    </subcellularLocation>
</comment>
<gene>
    <name evidence="8" type="ORF">I6N95_19420</name>
</gene>
<dbReference type="GO" id="GO:0005886">
    <property type="term" value="C:plasma membrane"/>
    <property type="evidence" value="ECO:0007669"/>
    <property type="project" value="UniProtKB-SubCell"/>
</dbReference>
<dbReference type="AlphaFoldDB" id="A0A940PHU4"/>
<dbReference type="RefSeq" id="WP_209530998.1">
    <property type="nucleotide sequence ID" value="NZ_JAEEGA010000014.1"/>
</dbReference>
<dbReference type="EMBL" id="JAEEGA010000014">
    <property type="protein sequence ID" value="MBP1043193.1"/>
    <property type="molecule type" value="Genomic_DNA"/>
</dbReference>
<name>A0A940PHU4_9ENTE</name>
<dbReference type="Proteomes" id="UP000674938">
    <property type="component" value="Unassembled WGS sequence"/>
</dbReference>
<keyword evidence="9" id="KW-1185">Reference proteome</keyword>
<comment type="similarity">
    <text evidence="2">Belongs to the chromate ion transporter (CHR) (TC 2.A.51) family.</text>
</comment>
<evidence type="ECO:0000313" key="9">
    <source>
        <dbReference type="Proteomes" id="UP000674938"/>
    </source>
</evidence>
<evidence type="ECO:0000256" key="4">
    <source>
        <dbReference type="ARBA" id="ARBA00022692"/>
    </source>
</evidence>
<accession>A0A940PHU4</accession>
<dbReference type="PANTHER" id="PTHR43663">
    <property type="entry name" value="CHROMATE TRANSPORT PROTEIN-RELATED"/>
    <property type="match status" value="1"/>
</dbReference>
<evidence type="ECO:0000256" key="2">
    <source>
        <dbReference type="ARBA" id="ARBA00005262"/>
    </source>
</evidence>
<keyword evidence="4 7" id="KW-0812">Transmembrane</keyword>
<evidence type="ECO:0000256" key="3">
    <source>
        <dbReference type="ARBA" id="ARBA00022475"/>
    </source>
</evidence>
<dbReference type="Pfam" id="PF02417">
    <property type="entry name" value="Chromate_transp"/>
    <property type="match status" value="1"/>
</dbReference>
<feature type="transmembrane region" description="Helical" evidence="7">
    <location>
        <begin position="12"/>
        <end position="32"/>
    </location>
</feature>
<evidence type="ECO:0000256" key="5">
    <source>
        <dbReference type="ARBA" id="ARBA00022989"/>
    </source>
</evidence>
<comment type="caution">
    <text evidence="8">The sequence shown here is derived from an EMBL/GenBank/DDBJ whole genome shotgun (WGS) entry which is preliminary data.</text>
</comment>
<feature type="transmembrane region" description="Helical" evidence="7">
    <location>
        <begin position="80"/>
        <end position="102"/>
    </location>
</feature>
<keyword evidence="6 7" id="KW-0472">Membrane</keyword>
<feature type="transmembrane region" description="Helical" evidence="7">
    <location>
        <begin position="147"/>
        <end position="175"/>
    </location>
</feature>
<evidence type="ECO:0000256" key="1">
    <source>
        <dbReference type="ARBA" id="ARBA00004651"/>
    </source>
</evidence>
<evidence type="ECO:0000256" key="7">
    <source>
        <dbReference type="SAM" id="Phobius"/>
    </source>
</evidence>
<dbReference type="GO" id="GO:0015109">
    <property type="term" value="F:chromate transmembrane transporter activity"/>
    <property type="evidence" value="ECO:0007669"/>
    <property type="project" value="InterPro"/>
</dbReference>
<feature type="transmembrane region" description="Helical" evidence="7">
    <location>
        <begin position="109"/>
        <end position="127"/>
    </location>
</feature>
<organism evidence="8 9">
    <name type="scientific">Vagococcus allomyrinae</name>
    <dbReference type="NCBI Taxonomy" id="2794353"/>
    <lineage>
        <taxon>Bacteria</taxon>
        <taxon>Bacillati</taxon>
        <taxon>Bacillota</taxon>
        <taxon>Bacilli</taxon>
        <taxon>Lactobacillales</taxon>
        <taxon>Enterococcaceae</taxon>
        <taxon>Vagococcus</taxon>
    </lineage>
</organism>
<evidence type="ECO:0000256" key="6">
    <source>
        <dbReference type="ARBA" id="ARBA00023136"/>
    </source>
</evidence>
<dbReference type="InterPro" id="IPR052518">
    <property type="entry name" value="CHR_Transporter"/>
</dbReference>
<proteinExistence type="inferred from homology"/>
<evidence type="ECO:0000313" key="8">
    <source>
        <dbReference type="EMBL" id="MBP1043193.1"/>
    </source>
</evidence>
<keyword evidence="3" id="KW-1003">Cell membrane</keyword>
<reference evidence="8" key="1">
    <citation type="submission" date="2020-12" db="EMBL/GenBank/DDBJ databases">
        <title>Vagococcus allomyrinae sp. nov. and Enterococcus lavae sp. nov., isolated from the larvae of Allomyrina dichotoma.</title>
        <authorList>
            <person name="Lee S.D."/>
        </authorList>
    </citation>
    <scope>NUCLEOTIDE SEQUENCE</scope>
    <source>
        <strain evidence="8">BWB3-3</strain>
    </source>
</reference>